<evidence type="ECO:0000313" key="10">
    <source>
        <dbReference type="EMBL" id="GLK50671.1"/>
    </source>
</evidence>
<evidence type="ECO:0000256" key="4">
    <source>
        <dbReference type="ARBA" id="ARBA00022989"/>
    </source>
</evidence>
<feature type="domain" description="NADH:quinone oxidoreductase/Mrp antiporter transmembrane" evidence="9">
    <location>
        <begin position="117"/>
        <end position="388"/>
    </location>
</feature>
<evidence type="ECO:0000259" key="9">
    <source>
        <dbReference type="Pfam" id="PF00361"/>
    </source>
</evidence>
<keyword evidence="6 8" id="KW-0472">Membrane</keyword>
<feature type="transmembrane region" description="Helical" evidence="8">
    <location>
        <begin position="153"/>
        <end position="173"/>
    </location>
</feature>
<feature type="transmembrane region" description="Helical" evidence="8">
    <location>
        <begin position="185"/>
        <end position="207"/>
    </location>
</feature>
<evidence type="ECO:0000256" key="6">
    <source>
        <dbReference type="ARBA" id="ARBA00023136"/>
    </source>
</evidence>
<comment type="caution">
    <text evidence="10">The sequence shown here is derived from an EMBL/GenBank/DDBJ whole genome shotgun (WGS) entry which is preliminary data.</text>
</comment>
<feature type="transmembrane region" description="Helical" evidence="8">
    <location>
        <begin position="6"/>
        <end position="25"/>
    </location>
</feature>
<feature type="transmembrane region" description="Helical" evidence="8">
    <location>
        <begin position="32"/>
        <end position="52"/>
    </location>
</feature>
<dbReference type="InterPro" id="IPR001750">
    <property type="entry name" value="ND/Mrp_TM"/>
</dbReference>
<reference evidence="10" key="1">
    <citation type="journal article" date="2014" name="Int. J. Syst. Evol. Microbiol.">
        <title>Complete genome sequence of Corynebacterium casei LMG S-19264T (=DSM 44701T), isolated from a smear-ripened cheese.</title>
        <authorList>
            <consortium name="US DOE Joint Genome Institute (JGI-PGF)"/>
            <person name="Walter F."/>
            <person name="Albersmeier A."/>
            <person name="Kalinowski J."/>
            <person name="Ruckert C."/>
        </authorList>
    </citation>
    <scope>NUCLEOTIDE SEQUENCE</scope>
    <source>
        <strain evidence="10">VKM B-1513</strain>
    </source>
</reference>
<keyword evidence="3 7" id="KW-0812">Transmembrane</keyword>
<dbReference type="Pfam" id="PF00361">
    <property type="entry name" value="Proton_antipo_M"/>
    <property type="match status" value="1"/>
</dbReference>
<dbReference type="InterPro" id="IPR052175">
    <property type="entry name" value="ComplexI-like_HydComp"/>
</dbReference>
<evidence type="ECO:0000256" key="2">
    <source>
        <dbReference type="ARBA" id="ARBA00022475"/>
    </source>
</evidence>
<protein>
    <submittedName>
        <fullName evidence="10">Na(+)/H(+) antiporter subunit D</fullName>
    </submittedName>
</protein>
<reference evidence="10" key="2">
    <citation type="submission" date="2023-01" db="EMBL/GenBank/DDBJ databases">
        <authorList>
            <person name="Sun Q."/>
            <person name="Evtushenko L."/>
        </authorList>
    </citation>
    <scope>NUCLEOTIDE SEQUENCE</scope>
    <source>
        <strain evidence="10">VKM B-1513</strain>
    </source>
</reference>
<dbReference type="EMBL" id="BSFE01000001">
    <property type="protein sequence ID" value="GLK50671.1"/>
    <property type="molecule type" value="Genomic_DNA"/>
</dbReference>
<keyword evidence="2" id="KW-1003">Cell membrane</keyword>
<feature type="transmembrane region" description="Helical" evidence="8">
    <location>
        <begin position="303"/>
        <end position="322"/>
    </location>
</feature>
<dbReference type="NCBIfam" id="NF009310">
    <property type="entry name" value="PRK12668.1"/>
    <property type="match status" value="1"/>
</dbReference>
<feature type="transmembrane region" description="Helical" evidence="8">
    <location>
        <begin position="378"/>
        <end position="397"/>
    </location>
</feature>
<proteinExistence type="predicted"/>
<feature type="transmembrane region" description="Helical" evidence="8">
    <location>
        <begin position="418"/>
        <end position="436"/>
    </location>
</feature>
<feature type="transmembrane region" description="Helical" evidence="8">
    <location>
        <begin position="72"/>
        <end position="92"/>
    </location>
</feature>
<feature type="transmembrane region" description="Helical" evidence="8">
    <location>
        <begin position="124"/>
        <end position="141"/>
    </location>
</feature>
<accession>A0A9W6II03</accession>
<feature type="transmembrane region" description="Helical" evidence="8">
    <location>
        <begin position="219"/>
        <end position="241"/>
    </location>
</feature>
<evidence type="ECO:0000256" key="7">
    <source>
        <dbReference type="RuleBase" id="RU000320"/>
    </source>
</evidence>
<evidence type="ECO:0000256" key="8">
    <source>
        <dbReference type="SAM" id="Phobius"/>
    </source>
</evidence>
<feature type="transmembrane region" description="Helical" evidence="8">
    <location>
        <begin position="277"/>
        <end position="297"/>
    </location>
</feature>
<gene>
    <name evidence="10" type="ORF">GCM10017621_01790</name>
</gene>
<name>A0A9W6II03_9PROT</name>
<feature type="transmembrane region" description="Helical" evidence="8">
    <location>
        <begin position="99"/>
        <end position="118"/>
    </location>
</feature>
<feature type="transmembrane region" description="Helical" evidence="8">
    <location>
        <begin position="562"/>
        <end position="582"/>
    </location>
</feature>
<keyword evidence="11" id="KW-1185">Reference proteome</keyword>
<dbReference type="Proteomes" id="UP001143486">
    <property type="component" value="Unassembled WGS sequence"/>
</dbReference>
<evidence type="ECO:0000256" key="5">
    <source>
        <dbReference type="ARBA" id="ARBA00023002"/>
    </source>
</evidence>
<feature type="transmembrane region" description="Helical" evidence="8">
    <location>
        <begin position="470"/>
        <end position="488"/>
    </location>
</feature>
<keyword evidence="5" id="KW-0560">Oxidoreductase</keyword>
<dbReference type="PANTHER" id="PTHR42682">
    <property type="entry name" value="HYDROGENASE-4 COMPONENT F"/>
    <property type="match status" value="1"/>
</dbReference>
<evidence type="ECO:0000256" key="3">
    <source>
        <dbReference type="ARBA" id="ARBA00022692"/>
    </source>
</evidence>
<evidence type="ECO:0000313" key="11">
    <source>
        <dbReference type="Proteomes" id="UP001143486"/>
    </source>
</evidence>
<keyword evidence="4 8" id="KW-1133">Transmembrane helix</keyword>
<dbReference type="GO" id="GO:0005886">
    <property type="term" value="C:plasma membrane"/>
    <property type="evidence" value="ECO:0007669"/>
    <property type="project" value="UniProtKB-SubCell"/>
</dbReference>
<dbReference type="RefSeq" id="WP_271185070.1">
    <property type="nucleotide sequence ID" value="NZ_BSFE01000001.1"/>
</dbReference>
<dbReference type="GO" id="GO:0016491">
    <property type="term" value="F:oxidoreductase activity"/>
    <property type="evidence" value="ECO:0007669"/>
    <property type="project" value="UniProtKB-KW"/>
</dbReference>
<organism evidence="10 11">
    <name type="scientific">Maricaulis virginensis</name>
    <dbReference type="NCBI Taxonomy" id="144022"/>
    <lineage>
        <taxon>Bacteria</taxon>
        <taxon>Pseudomonadati</taxon>
        <taxon>Pseudomonadota</taxon>
        <taxon>Alphaproteobacteria</taxon>
        <taxon>Maricaulales</taxon>
        <taxon>Maricaulaceae</taxon>
        <taxon>Maricaulis</taxon>
    </lineage>
</organism>
<feature type="transmembrane region" description="Helical" evidence="8">
    <location>
        <begin position="247"/>
        <end position="265"/>
    </location>
</feature>
<dbReference type="AlphaFoldDB" id="A0A9W6II03"/>
<evidence type="ECO:0000256" key="1">
    <source>
        <dbReference type="ARBA" id="ARBA00004651"/>
    </source>
</evidence>
<dbReference type="PANTHER" id="PTHR42682:SF4">
    <property type="entry name" value="NADH-UBIQUINONE_PLASTOQUINONE"/>
    <property type="match status" value="1"/>
</dbReference>
<comment type="subcellular location">
    <subcellularLocation>
        <location evidence="1">Cell membrane</location>
        <topology evidence="1">Multi-pass membrane protein</topology>
    </subcellularLocation>
    <subcellularLocation>
        <location evidence="7">Membrane</location>
        <topology evidence="7">Multi-pass membrane protein</topology>
    </subcellularLocation>
</comment>
<sequence length="583" mass="63152">MIEALYDVSPAWPVIIAGLIAAAVPNHHVRKGLALIAPVLAGFLWFNVPSGVHTGGIIELGGFTLETFRYDGLSRIWGLIFIIAAFINALYGLHSRDRVGDASGLIYAGAGLGAVFAGDLLSLFFFWELTAISSVFLIWGSKTNEAYKAGLRYLAIHVLSGVMLLAGAVIHSADTGSWAFDESLSVNTLGGFLIFLAFGIKCAFPFLHNWLQDAYPKATVTGAVVLSAFTTKLAVYALARGYAGTDMLIWIGAVMTAFPVFFAVVENDLRKVLSYSLNNQLGFMVVGIGVGTELAINGAAAHAFVHIIYKALLFMSMGAVLYRVGTVKASELGGLFKTMPATAIFCIIGAASISAFPLFSGFVAKAMTLAAVAHEGHYIVWFILLFASAGVLEHSGIKIPYFAFFAHDKGHRVREAPVNMLMAMGIAALMCVYLGWPDMFGIPGGYRALYNLTPFPEVANEYPMWTFDHVVGQMQLLLAALFAFAFLVRMKWYPDEKRSINLDFDWVYRRALDGTARWGHAMFGRLWASIGNVLAAARTRIGGRLFQAFSPMGAISRDIPSGMLAIWTSALLAIVLIIAYIAP</sequence>
<feature type="transmembrane region" description="Helical" evidence="8">
    <location>
        <begin position="334"/>
        <end position="358"/>
    </location>
</feature>